<dbReference type="GO" id="GO:0017148">
    <property type="term" value="P:negative regulation of translation"/>
    <property type="evidence" value="ECO:0007669"/>
    <property type="project" value="InterPro"/>
</dbReference>
<dbReference type="InterPro" id="IPR038493">
    <property type="entry name" value="MqsR_sf"/>
</dbReference>
<dbReference type="RefSeq" id="WP_095557844.1">
    <property type="nucleotide sequence ID" value="NZ_NSJD01000034.1"/>
</dbReference>
<name>A0A2A2AJV8_9BURK</name>
<dbReference type="GO" id="GO:0044010">
    <property type="term" value="P:single-species biofilm formation"/>
    <property type="evidence" value="ECO:0007669"/>
    <property type="project" value="InterPro"/>
</dbReference>
<proteinExistence type="predicted"/>
<comment type="caution">
    <text evidence="1">The sequence shown here is derived from an EMBL/GenBank/DDBJ whole genome shotgun (WGS) entry which is preliminary data.</text>
</comment>
<reference evidence="1 2" key="1">
    <citation type="submission" date="2017-08" db="EMBL/GenBank/DDBJ databases">
        <title>WGS of Clinical strains of the CDC Group NO-1 linked to zoonotic infections in humans.</title>
        <authorList>
            <person name="Bernier A.-M."/>
            <person name="Bernard K."/>
        </authorList>
    </citation>
    <scope>NUCLEOTIDE SEQUENCE [LARGE SCALE GENOMIC DNA]</scope>
    <source>
        <strain evidence="1 2">NML79-0751</strain>
    </source>
</reference>
<dbReference type="CDD" id="cd12869">
    <property type="entry name" value="MqsR"/>
    <property type="match status" value="1"/>
</dbReference>
<sequence>MEKHTAHYPLAAVRVAIEEKRYRFTQSARIGALALGLDAPGALAVVASLQRADLYKSMTTHADHRIWQDVYHANTPGGRAYIKLTLHDGLLVVSFKEL</sequence>
<dbReference type="GO" id="GO:0009372">
    <property type="term" value="P:quorum sensing"/>
    <property type="evidence" value="ECO:0007669"/>
    <property type="project" value="InterPro"/>
</dbReference>
<dbReference type="Gene3D" id="3.30.2310.40">
    <property type="match status" value="1"/>
</dbReference>
<dbReference type="Pfam" id="PF15723">
    <property type="entry name" value="MqsR_toxin"/>
    <property type="match status" value="1"/>
</dbReference>
<dbReference type="AlphaFoldDB" id="A0A2A2AJV8"/>
<evidence type="ECO:0000313" key="1">
    <source>
        <dbReference type="EMBL" id="PAT37909.1"/>
    </source>
</evidence>
<protein>
    <submittedName>
        <fullName evidence="1">mRNA interferase MqsR</fullName>
    </submittedName>
</protein>
<accession>A0A2A2AJV8</accession>
<evidence type="ECO:0000313" key="2">
    <source>
        <dbReference type="Proteomes" id="UP000218644"/>
    </source>
</evidence>
<dbReference type="Proteomes" id="UP000218644">
    <property type="component" value="Unassembled WGS sequence"/>
</dbReference>
<organism evidence="1 2">
    <name type="scientific">Vandammella animalimorsus</name>
    <dbReference type="NCBI Taxonomy" id="2029117"/>
    <lineage>
        <taxon>Bacteria</taxon>
        <taxon>Pseudomonadati</taxon>
        <taxon>Pseudomonadota</taxon>
        <taxon>Betaproteobacteria</taxon>
        <taxon>Burkholderiales</taxon>
        <taxon>Comamonadaceae</taxon>
        <taxon>Vandammella</taxon>
    </lineage>
</organism>
<dbReference type="InterPro" id="IPR031451">
    <property type="entry name" value="MqsR_toxin"/>
</dbReference>
<gene>
    <name evidence="1" type="ORF">CK623_13270</name>
</gene>
<dbReference type="EMBL" id="NSJD01000034">
    <property type="protein sequence ID" value="PAT37909.1"/>
    <property type="molecule type" value="Genomic_DNA"/>
</dbReference>